<dbReference type="NCBIfam" id="NF006391">
    <property type="entry name" value="PRK08640.1"/>
    <property type="match status" value="1"/>
</dbReference>
<evidence type="ECO:0000313" key="8">
    <source>
        <dbReference type="EMBL" id="TWT88549.1"/>
    </source>
</evidence>
<comment type="caution">
    <text evidence="8">The sequence shown here is derived from an EMBL/GenBank/DDBJ whole genome shotgun (WGS) entry which is preliminary data.</text>
</comment>
<comment type="cofactor">
    <cofactor evidence="6">
        <name>[2Fe-2S] cluster</name>
        <dbReference type="ChEBI" id="CHEBI:190135"/>
    </cofactor>
</comment>
<dbReference type="SUPFAM" id="SSF54292">
    <property type="entry name" value="2Fe-2S ferredoxin-like"/>
    <property type="match status" value="1"/>
</dbReference>
<dbReference type="InterPro" id="IPR036010">
    <property type="entry name" value="2Fe-2S_ferredoxin-like_sf"/>
</dbReference>
<dbReference type="PROSITE" id="PS00198">
    <property type="entry name" value="4FE4S_FER_1"/>
    <property type="match status" value="1"/>
</dbReference>
<accession>A0A5C5ZMB6</accession>
<dbReference type="SUPFAM" id="SSF46548">
    <property type="entry name" value="alpha-helical ferredoxin"/>
    <property type="match status" value="1"/>
</dbReference>
<dbReference type="InterPro" id="IPR012675">
    <property type="entry name" value="Beta-grasp_dom_sf"/>
</dbReference>
<comment type="cofactor">
    <cofactor evidence="1">
        <name>[3Fe-4S] cluster</name>
        <dbReference type="ChEBI" id="CHEBI:21137"/>
    </cofactor>
</comment>
<keyword evidence="5" id="KW-0411">Iron-sulfur</keyword>
<gene>
    <name evidence="8" type="primary">frdB</name>
    <name evidence="8" type="ORF">Mal64_20320</name>
</gene>
<dbReference type="InterPro" id="IPR025192">
    <property type="entry name" value="Succ_DH/fum_Rdtase_N"/>
</dbReference>
<evidence type="ECO:0000256" key="3">
    <source>
        <dbReference type="ARBA" id="ARBA00022723"/>
    </source>
</evidence>
<reference evidence="8 9" key="1">
    <citation type="submission" date="2019-02" db="EMBL/GenBank/DDBJ databases">
        <title>Deep-cultivation of Planctomycetes and their phenomic and genomic characterization uncovers novel biology.</title>
        <authorList>
            <person name="Wiegand S."/>
            <person name="Jogler M."/>
            <person name="Boedeker C."/>
            <person name="Pinto D."/>
            <person name="Vollmers J."/>
            <person name="Rivas-Marin E."/>
            <person name="Kohn T."/>
            <person name="Peeters S.H."/>
            <person name="Heuer A."/>
            <person name="Rast P."/>
            <person name="Oberbeckmann S."/>
            <person name="Bunk B."/>
            <person name="Jeske O."/>
            <person name="Meyerdierks A."/>
            <person name="Storesund J.E."/>
            <person name="Kallscheuer N."/>
            <person name="Luecker S."/>
            <person name="Lage O.M."/>
            <person name="Pohl T."/>
            <person name="Merkel B.J."/>
            <person name="Hornburger P."/>
            <person name="Mueller R.-W."/>
            <person name="Bruemmer F."/>
            <person name="Labrenz M."/>
            <person name="Spormann A.M."/>
            <person name="Op Den Camp H."/>
            <person name="Overmann J."/>
            <person name="Amann R."/>
            <person name="Jetten M.S.M."/>
            <person name="Mascher T."/>
            <person name="Medema M.H."/>
            <person name="Devos D.P."/>
            <person name="Kaster A.-K."/>
            <person name="Ovreas L."/>
            <person name="Rohde M."/>
            <person name="Galperin M.Y."/>
            <person name="Jogler C."/>
        </authorList>
    </citation>
    <scope>NUCLEOTIDE SEQUENCE [LARGE SCALE GENOMIC DNA]</scope>
    <source>
        <strain evidence="8 9">Mal64</strain>
    </source>
</reference>
<evidence type="ECO:0000256" key="5">
    <source>
        <dbReference type="ARBA" id="ARBA00023014"/>
    </source>
</evidence>
<proteinExistence type="inferred from homology"/>
<keyword evidence="9" id="KW-1185">Reference proteome</keyword>
<protein>
    <submittedName>
        <fullName evidence="8">Fumarate reductase iron-sulfur subunit</fullName>
    </submittedName>
</protein>
<dbReference type="GO" id="GO:0046872">
    <property type="term" value="F:metal ion binding"/>
    <property type="evidence" value="ECO:0007669"/>
    <property type="project" value="UniProtKB-KW"/>
</dbReference>
<dbReference type="InterPro" id="IPR017896">
    <property type="entry name" value="4Fe4S_Fe-S-bd"/>
</dbReference>
<feature type="domain" description="4Fe-4S ferredoxin-type" evidence="7">
    <location>
        <begin position="161"/>
        <end position="191"/>
    </location>
</feature>
<dbReference type="GO" id="GO:0009060">
    <property type="term" value="P:aerobic respiration"/>
    <property type="evidence" value="ECO:0007669"/>
    <property type="project" value="TreeGrafter"/>
</dbReference>
<dbReference type="OrthoDB" id="9804391at2"/>
<dbReference type="Pfam" id="PF13085">
    <property type="entry name" value="Fer2_3"/>
    <property type="match status" value="1"/>
</dbReference>
<evidence type="ECO:0000256" key="1">
    <source>
        <dbReference type="ARBA" id="ARBA00001927"/>
    </source>
</evidence>
<dbReference type="Gene3D" id="1.10.1060.10">
    <property type="entry name" value="Alpha-helical ferredoxin"/>
    <property type="match status" value="1"/>
</dbReference>
<name>A0A5C5ZMB6_9BACT</name>
<dbReference type="InterPro" id="IPR017900">
    <property type="entry name" value="4Fe4S_Fe_S_CS"/>
</dbReference>
<evidence type="ECO:0000256" key="6">
    <source>
        <dbReference type="ARBA" id="ARBA00034078"/>
    </source>
</evidence>
<dbReference type="InterPro" id="IPR009051">
    <property type="entry name" value="Helical_ferredxn"/>
</dbReference>
<keyword evidence="4" id="KW-0408">Iron</keyword>
<evidence type="ECO:0000256" key="4">
    <source>
        <dbReference type="ARBA" id="ARBA00023004"/>
    </source>
</evidence>
<dbReference type="PROSITE" id="PS51379">
    <property type="entry name" value="4FE4S_FER_2"/>
    <property type="match status" value="1"/>
</dbReference>
<dbReference type="Gene3D" id="3.10.20.30">
    <property type="match status" value="1"/>
</dbReference>
<dbReference type="GO" id="GO:0051536">
    <property type="term" value="F:iron-sulfur cluster binding"/>
    <property type="evidence" value="ECO:0007669"/>
    <property type="project" value="UniProtKB-KW"/>
</dbReference>
<dbReference type="EMBL" id="SJPQ01000002">
    <property type="protein sequence ID" value="TWT88549.1"/>
    <property type="molecule type" value="Genomic_DNA"/>
</dbReference>
<comment type="similarity">
    <text evidence="2">Belongs to the succinate dehydrogenase/fumarate reductase iron-sulfur protein family.</text>
</comment>
<keyword evidence="3" id="KW-0479">Metal-binding</keyword>
<dbReference type="Proteomes" id="UP000315440">
    <property type="component" value="Unassembled WGS sequence"/>
</dbReference>
<dbReference type="AlphaFoldDB" id="A0A5C5ZMB6"/>
<dbReference type="RefSeq" id="WP_146399703.1">
    <property type="nucleotide sequence ID" value="NZ_SJPQ01000002.1"/>
</dbReference>
<dbReference type="GO" id="GO:0022904">
    <property type="term" value="P:respiratory electron transport chain"/>
    <property type="evidence" value="ECO:0007669"/>
    <property type="project" value="TreeGrafter"/>
</dbReference>
<evidence type="ECO:0000313" key="9">
    <source>
        <dbReference type="Proteomes" id="UP000315440"/>
    </source>
</evidence>
<sequence length="287" mass="31707">MIAPSQSARPAAKRPETFDVRVLRQTAPGEPQRWERFRVPYEPNMNVISVLQRIAAMAKTAAGADTAPVAWDCNCLEEVCGACTMVINGRVRQSCSALVDKLLDDRPGEIELRPMSKFPVLRDLVVDRRRMFRGLERVKAWAPVDDYLDRGRGPNESQASQETRYPLSECMTCGCCLEACPQYTKVELEQKAGESDAAFEARQQKAYDTEFVGAQVISQAILFNEHGAGKMAKGERLEALMGPGGVQVCGNAQNCVAVCPKEIPLTRSIAKAGRQTTLYAIGKFFDR</sequence>
<dbReference type="FunFam" id="3.10.20.30:FF:000018">
    <property type="entry name" value="Succinate dehydrogenase iron-sulfur subunit"/>
    <property type="match status" value="1"/>
</dbReference>
<evidence type="ECO:0000259" key="7">
    <source>
        <dbReference type="PROSITE" id="PS51379"/>
    </source>
</evidence>
<evidence type="ECO:0000256" key="2">
    <source>
        <dbReference type="ARBA" id="ARBA00009433"/>
    </source>
</evidence>
<dbReference type="PANTHER" id="PTHR11921:SF29">
    <property type="entry name" value="SUCCINATE DEHYDROGENASE [UBIQUINONE] IRON-SULFUR SUBUNIT, MITOCHONDRIAL"/>
    <property type="match status" value="1"/>
</dbReference>
<organism evidence="8 9">
    <name type="scientific">Pseudobythopirellula maris</name>
    <dbReference type="NCBI Taxonomy" id="2527991"/>
    <lineage>
        <taxon>Bacteria</taxon>
        <taxon>Pseudomonadati</taxon>
        <taxon>Planctomycetota</taxon>
        <taxon>Planctomycetia</taxon>
        <taxon>Pirellulales</taxon>
        <taxon>Lacipirellulaceae</taxon>
        <taxon>Pseudobythopirellula</taxon>
    </lineage>
</organism>
<dbReference type="PANTHER" id="PTHR11921">
    <property type="entry name" value="SUCCINATE DEHYDROGENASE IRON-SULFUR PROTEIN"/>
    <property type="match status" value="1"/>
</dbReference>
<dbReference type="GO" id="GO:0009055">
    <property type="term" value="F:electron transfer activity"/>
    <property type="evidence" value="ECO:0007669"/>
    <property type="project" value="InterPro"/>
</dbReference>
<dbReference type="InterPro" id="IPR050573">
    <property type="entry name" value="SDH/FRD_Iron-Sulfur"/>
</dbReference>